<evidence type="ECO:0000313" key="3">
    <source>
        <dbReference type="Proteomes" id="UP000694853"/>
    </source>
</evidence>
<feature type="domain" description="VQ" evidence="2">
    <location>
        <begin position="44"/>
        <end position="69"/>
    </location>
</feature>
<evidence type="ECO:0000256" key="1">
    <source>
        <dbReference type="SAM" id="MobiDB-lite"/>
    </source>
</evidence>
<name>A0A8B8L4E0_ABRPR</name>
<keyword evidence="3" id="KW-1185">Reference proteome</keyword>
<feature type="compositionally biased region" description="Polar residues" evidence="1">
    <location>
        <begin position="14"/>
        <end position="33"/>
    </location>
</feature>
<feature type="compositionally biased region" description="Polar residues" evidence="1">
    <location>
        <begin position="92"/>
        <end position="106"/>
    </location>
</feature>
<dbReference type="PANTHER" id="PTHR33143:SF74">
    <property type="entry name" value="VQ MOTIF-CONTAINING PROTEIN 18"/>
    <property type="match status" value="1"/>
</dbReference>
<dbReference type="GeneID" id="113862138"/>
<dbReference type="InterPro" id="IPR039607">
    <property type="entry name" value="VQ_8/17/18/20/21/25"/>
</dbReference>
<dbReference type="GO" id="GO:0005634">
    <property type="term" value="C:nucleus"/>
    <property type="evidence" value="ECO:0007669"/>
    <property type="project" value="TreeGrafter"/>
</dbReference>
<dbReference type="Pfam" id="PF05678">
    <property type="entry name" value="VQ"/>
    <property type="match status" value="1"/>
</dbReference>
<feature type="compositionally biased region" description="Basic and acidic residues" evidence="1">
    <location>
        <begin position="1"/>
        <end position="12"/>
    </location>
</feature>
<dbReference type="PANTHER" id="PTHR33143">
    <property type="entry name" value="F16F4.1 PROTEIN-RELATED"/>
    <property type="match status" value="1"/>
</dbReference>
<dbReference type="Proteomes" id="UP000694853">
    <property type="component" value="Unplaced"/>
</dbReference>
<feature type="region of interest" description="Disordered" evidence="1">
    <location>
        <begin position="88"/>
        <end position="113"/>
    </location>
</feature>
<reference evidence="4" key="2">
    <citation type="submission" date="2025-08" db="UniProtKB">
        <authorList>
            <consortium name="RefSeq"/>
        </authorList>
    </citation>
    <scope>IDENTIFICATION</scope>
    <source>
        <tissue evidence="4">Young leaves</tissue>
    </source>
</reference>
<evidence type="ECO:0000259" key="2">
    <source>
        <dbReference type="Pfam" id="PF05678"/>
    </source>
</evidence>
<evidence type="ECO:0000313" key="4">
    <source>
        <dbReference type="RefSeq" id="XP_027351072.1"/>
    </source>
</evidence>
<dbReference type="InterPro" id="IPR008889">
    <property type="entry name" value="VQ"/>
</dbReference>
<feature type="region of interest" description="Disordered" evidence="1">
    <location>
        <begin position="1"/>
        <end position="35"/>
    </location>
</feature>
<dbReference type="AlphaFoldDB" id="A0A8B8L4E0"/>
<dbReference type="KEGG" id="aprc:113862138"/>
<gene>
    <name evidence="4" type="primary">LOC113862138</name>
</gene>
<proteinExistence type="predicted"/>
<protein>
    <submittedName>
        <fullName evidence="4">VQ motif-containing protein 25</fullName>
    </submittedName>
</protein>
<accession>A0A8B8L4E0</accession>
<reference evidence="3" key="1">
    <citation type="journal article" date="2019" name="Toxins">
        <title>Detection of Abrin-Like and Prepropulchellin-Like Toxin Genes and Transcripts Using Whole Genome Sequencing and Full-Length Transcript Sequencing of Abrus precatorius.</title>
        <authorList>
            <person name="Hovde B.T."/>
            <person name="Daligault H.E."/>
            <person name="Hanschen E.R."/>
            <person name="Kunde Y.A."/>
            <person name="Johnson M.B."/>
            <person name="Starkenburg S.R."/>
            <person name="Johnson S.L."/>
        </authorList>
    </citation>
    <scope>NUCLEOTIDE SEQUENCE [LARGE SCALE GENOMIC DNA]</scope>
</reference>
<dbReference type="RefSeq" id="XP_027351072.1">
    <property type="nucleotide sequence ID" value="XM_027495271.1"/>
</dbReference>
<sequence>MENKPSKHDHTHTWKANSHPPSLAMQKSSQTISKTKPKIRIIHIIAPQIIKTDIENFRELVQKITGKPSGQNYCKKKPTIASGTAGMESIHQESTSGKSNSFSGLSNDKPKSMAENMDLRNEGLDHSWERVKEEIELFSDELSCGRYLGGFSELEGFTSEVGEFSLFPLDGTQVQGFEQSQIL</sequence>
<organism evidence="3 4">
    <name type="scientific">Abrus precatorius</name>
    <name type="common">Indian licorice</name>
    <name type="synonym">Glycine abrus</name>
    <dbReference type="NCBI Taxonomy" id="3816"/>
    <lineage>
        <taxon>Eukaryota</taxon>
        <taxon>Viridiplantae</taxon>
        <taxon>Streptophyta</taxon>
        <taxon>Embryophyta</taxon>
        <taxon>Tracheophyta</taxon>
        <taxon>Spermatophyta</taxon>
        <taxon>Magnoliopsida</taxon>
        <taxon>eudicotyledons</taxon>
        <taxon>Gunneridae</taxon>
        <taxon>Pentapetalae</taxon>
        <taxon>rosids</taxon>
        <taxon>fabids</taxon>
        <taxon>Fabales</taxon>
        <taxon>Fabaceae</taxon>
        <taxon>Papilionoideae</taxon>
        <taxon>50 kb inversion clade</taxon>
        <taxon>NPAAA clade</taxon>
        <taxon>indigoferoid/millettioid clade</taxon>
        <taxon>Abreae</taxon>
        <taxon>Abrus</taxon>
    </lineage>
</organism>
<dbReference type="OrthoDB" id="693437at2759"/>